<dbReference type="EMBL" id="AZBU02000001">
    <property type="protein sequence ID" value="TMS37395.1"/>
    <property type="molecule type" value="Genomic_DNA"/>
</dbReference>
<feature type="compositionally biased region" description="Polar residues" evidence="1">
    <location>
        <begin position="531"/>
        <end position="540"/>
    </location>
</feature>
<evidence type="ECO:0000256" key="1">
    <source>
        <dbReference type="SAM" id="MobiDB-lite"/>
    </source>
</evidence>
<dbReference type="OrthoDB" id="5842445at2759"/>
<evidence type="ECO:0000313" key="3">
    <source>
        <dbReference type="Proteomes" id="UP000298663"/>
    </source>
</evidence>
<reference evidence="2 3" key="2">
    <citation type="journal article" date="2019" name="G3 (Bethesda)">
        <title>Hybrid Assembly of the Genome of the Entomopathogenic Nematode Steinernema carpocapsae Identifies the X-Chromosome.</title>
        <authorList>
            <person name="Serra L."/>
            <person name="Macchietto M."/>
            <person name="Macias-Munoz A."/>
            <person name="McGill C.J."/>
            <person name="Rodriguez I.M."/>
            <person name="Rodriguez B."/>
            <person name="Murad R."/>
            <person name="Mortazavi A."/>
        </authorList>
    </citation>
    <scope>NUCLEOTIDE SEQUENCE [LARGE SCALE GENOMIC DNA]</scope>
    <source>
        <strain evidence="2 3">ALL</strain>
    </source>
</reference>
<feature type="compositionally biased region" description="Polar residues" evidence="1">
    <location>
        <begin position="227"/>
        <end position="242"/>
    </location>
</feature>
<dbReference type="STRING" id="34508.A0A4U8UX13"/>
<dbReference type="Proteomes" id="UP000298663">
    <property type="component" value="Chromosome X"/>
</dbReference>
<protein>
    <submittedName>
        <fullName evidence="2">Uncharacterized protein</fullName>
    </submittedName>
</protein>
<keyword evidence="3" id="KW-1185">Reference proteome</keyword>
<dbReference type="AlphaFoldDB" id="A0A4U8UX13"/>
<reference evidence="2 3" key="1">
    <citation type="journal article" date="2015" name="Genome Biol.">
        <title>Comparative genomics of Steinernema reveals deeply conserved gene regulatory networks.</title>
        <authorList>
            <person name="Dillman A.R."/>
            <person name="Macchietto M."/>
            <person name="Porter C.F."/>
            <person name="Rogers A."/>
            <person name="Williams B."/>
            <person name="Antoshechkin I."/>
            <person name="Lee M.M."/>
            <person name="Goodwin Z."/>
            <person name="Lu X."/>
            <person name="Lewis E.E."/>
            <person name="Goodrich-Blair H."/>
            <person name="Stock S.P."/>
            <person name="Adams B.J."/>
            <person name="Sternberg P.W."/>
            <person name="Mortazavi A."/>
        </authorList>
    </citation>
    <scope>NUCLEOTIDE SEQUENCE [LARGE SCALE GENOMIC DNA]</scope>
    <source>
        <strain evidence="2 3">ALL</strain>
    </source>
</reference>
<comment type="caution">
    <text evidence="2">The sequence shown here is derived from an EMBL/GenBank/DDBJ whole genome shotgun (WGS) entry which is preliminary data.</text>
</comment>
<accession>A0A4U8UX13</accession>
<sequence length="628" mass="70359">MGNKASTHQHPPLNYFHPASFPDGRGGNFPMPPHHHSMNSLNHLRTADSGYITSPGDSGQRSKLRHSRISLNEFAFDQHPMHHMSPHPAMHPILIPSGPPIDPKLLKKWHKKQKKIIKKIGVKNLPPQMMHPFPLPPMPAGVRSMSTDNIHLHSADGYAELPALNHRNKPKKETKDFRKSYHYDEHGRPADPWPASARPPRSTVSSAQSNPFTTTSLSEYRLRNSTDDSSGIVTSASSLQPSPTTPAEEPKALKARQRAPNPPTPSPAEIPTSPLSSAHRDESRSVGTHYESRSFGRQQTGPAESFEEEDLFDEPSVKVTPEALAILERNARMYSSICKETVDGSAGDALIRNEEPKRAAAHEKAAQIPSQKIPLLATKRETTCSSSMSSVTTGNMRGGEDIDFSWVNDMQNSLDHEFIQATQNNRRRVSSPECVPVCYFGMDTPVMECLPKGVSEKAALTKPTTLPGEKFDELKQIHSNVRSKAAMFDSEAQKNERKLMEQRQAAQRYKSRSTPRLIDHEDPYIPRPDYGSNNNQQISIDTRPPPPPYQHQYFGDSRREKQVTSHTLSPSARRIRRSEGGNQFTNPKVHPQMCPEVVQNGRAHNSAEYYRQNAHRNSETSWRTSVAY</sequence>
<feature type="region of interest" description="Disordered" evidence="1">
    <location>
        <begin position="1"/>
        <end position="41"/>
    </location>
</feature>
<feature type="region of interest" description="Disordered" evidence="1">
    <location>
        <begin position="182"/>
        <end position="314"/>
    </location>
</feature>
<gene>
    <name evidence="2" type="ORF">L596_004334</name>
</gene>
<feature type="region of interest" description="Disordered" evidence="1">
    <location>
        <begin position="499"/>
        <end position="592"/>
    </location>
</feature>
<feature type="compositionally biased region" description="Polar residues" evidence="1">
    <location>
        <begin position="202"/>
        <end position="218"/>
    </location>
</feature>
<evidence type="ECO:0000313" key="2">
    <source>
        <dbReference type="EMBL" id="TMS37395.1"/>
    </source>
</evidence>
<proteinExistence type="predicted"/>
<organism evidence="2 3">
    <name type="scientific">Steinernema carpocapsae</name>
    <name type="common">Entomopathogenic nematode</name>
    <dbReference type="NCBI Taxonomy" id="34508"/>
    <lineage>
        <taxon>Eukaryota</taxon>
        <taxon>Metazoa</taxon>
        <taxon>Ecdysozoa</taxon>
        <taxon>Nematoda</taxon>
        <taxon>Chromadorea</taxon>
        <taxon>Rhabditida</taxon>
        <taxon>Tylenchina</taxon>
        <taxon>Panagrolaimomorpha</taxon>
        <taxon>Strongyloidoidea</taxon>
        <taxon>Steinernematidae</taxon>
        <taxon>Steinernema</taxon>
    </lineage>
</organism>
<dbReference type="EMBL" id="CM016762">
    <property type="protein sequence ID" value="TMS37395.1"/>
    <property type="molecule type" value="Genomic_DNA"/>
</dbReference>
<name>A0A4U8UX13_STECR</name>
<feature type="compositionally biased region" description="Basic and acidic residues" evidence="1">
    <location>
        <begin position="278"/>
        <end position="294"/>
    </location>
</feature>